<dbReference type="Gene3D" id="3.40.50.720">
    <property type="entry name" value="NAD(P)-binding Rossmann-like Domain"/>
    <property type="match status" value="1"/>
</dbReference>
<gene>
    <name evidence="1" type="ORF">SAMN05660350_00936</name>
</gene>
<dbReference type="PANTHER" id="PTHR14239">
    <property type="entry name" value="DUDULIN-RELATED"/>
    <property type="match status" value="1"/>
</dbReference>
<dbReference type="InterPro" id="IPR051267">
    <property type="entry name" value="STEAP_metalloreductase"/>
</dbReference>
<proteinExistence type="predicted"/>
<dbReference type="AlphaFoldDB" id="A0A1M7SNJ1"/>
<dbReference type="EMBL" id="FRDM01000003">
    <property type="protein sequence ID" value="SHN60041.1"/>
    <property type="molecule type" value="Genomic_DNA"/>
</dbReference>
<organism evidence="1 2">
    <name type="scientific">Geodermatophilus obscurus</name>
    <dbReference type="NCBI Taxonomy" id="1861"/>
    <lineage>
        <taxon>Bacteria</taxon>
        <taxon>Bacillati</taxon>
        <taxon>Actinomycetota</taxon>
        <taxon>Actinomycetes</taxon>
        <taxon>Geodermatophilales</taxon>
        <taxon>Geodermatophilaceae</taxon>
        <taxon>Geodermatophilus</taxon>
    </lineage>
</organism>
<dbReference type="SUPFAM" id="SSF51735">
    <property type="entry name" value="NAD(P)-binding Rossmann-fold domains"/>
    <property type="match status" value="1"/>
</dbReference>
<dbReference type="OrthoDB" id="5738121at2"/>
<reference evidence="1 2" key="1">
    <citation type="submission" date="2016-12" db="EMBL/GenBank/DDBJ databases">
        <authorList>
            <person name="Song W.-J."/>
            <person name="Kurnit D.M."/>
        </authorList>
    </citation>
    <scope>NUCLEOTIDE SEQUENCE [LARGE SCALE GENOMIC DNA]</scope>
    <source>
        <strain evidence="1 2">DSM 43162</strain>
    </source>
</reference>
<dbReference type="PANTHER" id="PTHR14239:SF10">
    <property type="entry name" value="REDUCTASE"/>
    <property type="match status" value="1"/>
</dbReference>
<sequence length="125" mass="12961">MVVDATNPINETYSDLAITGTSGAEAVQQAVGAVPVVKAFNTVFASRYAAPTENGQPLQLLLAGDDADARARVAELATSLGFAPLDAGGLRLARSLEEIAFLNITLNATKGWAWQSAFQLVGPTA</sequence>
<accession>A0A1M7SNJ1</accession>
<evidence type="ECO:0008006" key="3">
    <source>
        <dbReference type="Google" id="ProtNLM"/>
    </source>
</evidence>
<protein>
    <recommendedName>
        <fullName evidence="3">NADP oxidoreductase coenzyme F420-dependent</fullName>
    </recommendedName>
</protein>
<name>A0A1M7SNJ1_9ACTN</name>
<dbReference type="Proteomes" id="UP000184428">
    <property type="component" value="Unassembled WGS sequence"/>
</dbReference>
<evidence type="ECO:0000313" key="1">
    <source>
        <dbReference type="EMBL" id="SHN60041.1"/>
    </source>
</evidence>
<dbReference type="InterPro" id="IPR036291">
    <property type="entry name" value="NAD(P)-bd_dom_sf"/>
</dbReference>
<evidence type="ECO:0000313" key="2">
    <source>
        <dbReference type="Proteomes" id="UP000184428"/>
    </source>
</evidence>